<feature type="region of interest" description="Disordered" evidence="1">
    <location>
        <begin position="225"/>
        <end position="297"/>
    </location>
</feature>
<evidence type="ECO:0000256" key="1">
    <source>
        <dbReference type="SAM" id="MobiDB-lite"/>
    </source>
</evidence>
<proteinExistence type="predicted"/>
<dbReference type="InterPro" id="IPR057511">
    <property type="entry name" value="WH_GDS1"/>
</dbReference>
<gene>
    <name evidence="3" type="ORF">LX32DRAFT_727316</name>
</gene>
<dbReference type="AlphaFoldDB" id="A0AAD9HK76"/>
<feature type="region of interest" description="Disordered" evidence="1">
    <location>
        <begin position="1"/>
        <end position="71"/>
    </location>
</feature>
<dbReference type="Proteomes" id="UP001232148">
    <property type="component" value="Unassembled WGS sequence"/>
</dbReference>
<dbReference type="EMBL" id="MU842851">
    <property type="protein sequence ID" value="KAK2030475.1"/>
    <property type="molecule type" value="Genomic_DNA"/>
</dbReference>
<evidence type="ECO:0000313" key="3">
    <source>
        <dbReference type="EMBL" id="KAK2030475.1"/>
    </source>
</evidence>
<sequence length="405" mass="44632">MPYNTRRKSLSLPSLGIHLPGSNSSRSPAATSSNRNISESLANRITVISTTVSHPSKRQKRSHGDEGSRQRYASHKLPDEQVMLDHTPPPSPSLDNVEMQDATSDVVSTTQTDLAEIHDEIVEAVIVQLQLTCNRPHLVRELATVLSQQVPIVKNSANPCAIISSRLAAFLKRSCWSTQAPCPLAKELETVHPRRTYFYLTTCPRQPFPDSSTYVHRAVISPSLSSIASGSEDGDDIDTRRRELSPSPEVDLSSPEFDDADDDLARPITPVGSLPSNVRYSRSHRSASPPLEKDEREFTHTADVLQKRKLARELSSAGSVEQCTNAYESVRDDGIFDEKHGATASNGSVSLHQFITSPAIKATVPSSTRKETDSDSWFKLGNLLEWDHSPENIELDELDCLLDSC</sequence>
<feature type="compositionally biased region" description="Polar residues" evidence="1">
    <location>
        <begin position="37"/>
        <end position="54"/>
    </location>
</feature>
<accession>A0AAD9HK76</accession>
<organism evidence="3 4">
    <name type="scientific">Colletotrichum zoysiae</name>
    <dbReference type="NCBI Taxonomy" id="1216348"/>
    <lineage>
        <taxon>Eukaryota</taxon>
        <taxon>Fungi</taxon>
        <taxon>Dikarya</taxon>
        <taxon>Ascomycota</taxon>
        <taxon>Pezizomycotina</taxon>
        <taxon>Sordariomycetes</taxon>
        <taxon>Hypocreomycetidae</taxon>
        <taxon>Glomerellales</taxon>
        <taxon>Glomerellaceae</taxon>
        <taxon>Colletotrichum</taxon>
        <taxon>Colletotrichum graminicola species complex</taxon>
    </lineage>
</organism>
<feature type="compositionally biased region" description="Low complexity" evidence="1">
    <location>
        <begin position="22"/>
        <end position="36"/>
    </location>
</feature>
<dbReference type="Pfam" id="PF25318">
    <property type="entry name" value="WHD_GDS1"/>
    <property type="match status" value="1"/>
</dbReference>
<reference evidence="3" key="1">
    <citation type="submission" date="2021-06" db="EMBL/GenBank/DDBJ databases">
        <title>Comparative genomics, transcriptomics and evolutionary studies reveal genomic signatures of adaptation to plant cell wall in hemibiotrophic fungi.</title>
        <authorList>
            <consortium name="DOE Joint Genome Institute"/>
            <person name="Baroncelli R."/>
            <person name="Diaz J.F."/>
            <person name="Benocci T."/>
            <person name="Peng M."/>
            <person name="Battaglia E."/>
            <person name="Haridas S."/>
            <person name="Andreopoulos W."/>
            <person name="Labutti K."/>
            <person name="Pangilinan J."/>
            <person name="Floch G.L."/>
            <person name="Makela M.R."/>
            <person name="Henrissat B."/>
            <person name="Grigoriev I.V."/>
            <person name="Crouch J.A."/>
            <person name="De Vries R.P."/>
            <person name="Sukno S.A."/>
            <person name="Thon M.R."/>
        </authorList>
    </citation>
    <scope>NUCLEOTIDE SEQUENCE</scope>
    <source>
        <strain evidence="3">MAFF235873</strain>
    </source>
</reference>
<evidence type="ECO:0000259" key="2">
    <source>
        <dbReference type="Pfam" id="PF25318"/>
    </source>
</evidence>
<keyword evidence="4" id="KW-1185">Reference proteome</keyword>
<comment type="caution">
    <text evidence="3">The sequence shown here is derived from an EMBL/GenBank/DDBJ whole genome shotgun (WGS) entry which is preliminary data.</text>
</comment>
<evidence type="ECO:0000313" key="4">
    <source>
        <dbReference type="Proteomes" id="UP001232148"/>
    </source>
</evidence>
<protein>
    <recommendedName>
        <fullName evidence="2">GDS1 winged helix domain-containing protein</fullName>
    </recommendedName>
</protein>
<feature type="domain" description="GDS1 winged helix" evidence="2">
    <location>
        <begin position="114"/>
        <end position="207"/>
    </location>
</feature>
<name>A0AAD9HK76_9PEZI</name>